<feature type="transmembrane region" description="Helical" evidence="8">
    <location>
        <begin position="277"/>
        <end position="298"/>
    </location>
</feature>
<name>A0A1N7NSW3_9GAMM</name>
<evidence type="ECO:0000256" key="2">
    <source>
        <dbReference type="ARBA" id="ARBA00005745"/>
    </source>
</evidence>
<protein>
    <submittedName>
        <fullName evidence="10">MSHA biogenesis protein MshG</fullName>
    </submittedName>
</protein>
<dbReference type="InterPro" id="IPR042094">
    <property type="entry name" value="T2SS_GspF_sf"/>
</dbReference>
<dbReference type="InterPro" id="IPR003004">
    <property type="entry name" value="GspF/PilC"/>
</dbReference>
<evidence type="ECO:0000256" key="7">
    <source>
        <dbReference type="ARBA" id="ARBA00023136"/>
    </source>
</evidence>
<keyword evidence="6 8" id="KW-1133">Transmembrane helix</keyword>
<evidence type="ECO:0000256" key="8">
    <source>
        <dbReference type="SAM" id="Phobius"/>
    </source>
</evidence>
<dbReference type="OrthoDB" id="9805682at2"/>
<evidence type="ECO:0000256" key="3">
    <source>
        <dbReference type="ARBA" id="ARBA00022475"/>
    </source>
</evidence>
<keyword evidence="4" id="KW-0997">Cell inner membrane</keyword>
<dbReference type="PANTHER" id="PTHR30012">
    <property type="entry name" value="GENERAL SECRETION PATHWAY PROTEIN"/>
    <property type="match status" value="1"/>
</dbReference>
<comment type="similarity">
    <text evidence="2">Belongs to the GSP F family.</text>
</comment>
<feature type="transmembrane region" description="Helical" evidence="8">
    <location>
        <begin position="376"/>
        <end position="397"/>
    </location>
</feature>
<dbReference type="PRINTS" id="PR00812">
    <property type="entry name" value="BCTERIALGSPF"/>
</dbReference>
<keyword evidence="5 8" id="KW-0812">Transmembrane</keyword>
<dbReference type="Proteomes" id="UP000185639">
    <property type="component" value="Unassembled WGS sequence"/>
</dbReference>
<dbReference type="RefSeq" id="WP_076516640.1">
    <property type="nucleotide sequence ID" value="NZ_FTOH01000007.1"/>
</dbReference>
<evidence type="ECO:0000256" key="5">
    <source>
        <dbReference type="ARBA" id="ARBA00022692"/>
    </source>
</evidence>
<evidence type="ECO:0000256" key="6">
    <source>
        <dbReference type="ARBA" id="ARBA00022989"/>
    </source>
</evidence>
<gene>
    <name evidence="10" type="ORF">SAMN05421686_107240</name>
</gene>
<organism evidence="10 11">
    <name type="scientific">Thalassolituus maritimus</name>
    <dbReference type="NCBI Taxonomy" id="484498"/>
    <lineage>
        <taxon>Bacteria</taxon>
        <taxon>Pseudomonadati</taxon>
        <taxon>Pseudomonadota</taxon>
        <taxon>Gammaproteobacteria</taxon>
        <taxon>Oceanospirillales</taxon>
        <taxon>Oceanospirillaceae</taxon>
        <taxon>Thalassolituus</taxon>
    </lineage>
</organism>
<evidence type="ECO:0000256" key="1">
    <source>
        <dbReference type="ARBA" id="ARBA00004429"/>
    </source>
</evidence>
<feature type="domain" description="Type II secretion system protein GspF" evidence="9">
    <location>
        <begin position="273"/>
        <end position="395"/>
    </location>
</feature>
<keyword evidence="7 8" id="KW-0472">Membrane</keyword>
<keyword evidence="11" id="KW-1185">Reference proteome</keyword>
<dbReference type="STRING" id="484498.SAMN05421686_107240"/>
<keyword evidence="3" id="KW-1003">Cell membrane</keyword>
<sequence length="405" mass="44359">MAIFLYRGRDNSGAAVEGSLQAGSREVAVSQLMQRGITPLKIQQQKALPTKDGKTVQRSRKIKSEELVLFTRQLYALTKAGVPIIRALTGLAESANNDQLRTVLQDISEQLVGGSDLASAFRRHPKLFSPIYVSMIHIGESTGNLDDALLRLVGHLEMERETKKRIKSALRYPIMVVSAITIAMVVVTMFVIPSFSSVFNKLGADLPFATLILISVSEFMQNWWHLLLAGLVVGGVAFRQFISTDEGAVWWDRTKLNIPLIGSIFERIALARFSRSFSMMLTAGVPILNSLSIVAASVGNRFIGNAVSDMGDGVQRGEGLTNTAQRTGLFTPLVLQMMSVGEETGSVDRLLDEVADFYEEEVDYELKQLSDAIEPILLVFLGALVLLLALGVFLPVWELSGAVSR</sequence>
<accession>A0A1N7NSW3</accession>
<dbReference type="Pfam" id="PF00482">
    <property type="entry name" value="T2SSF"/>
    <property type="match status" value="2"/>
</dbReference>
<reference evidence="11" key="1">
    <citation type="submission" date="2017-01" db="EMBL/GenBank/DDBJ databases">
        <authorList>
            <person name="Varghese N."/>
            <person name="Submissions S."/>
        </authorList>
    </citation>
    <scope>NUCLEOTIDE SEQUENCE [LARGE SCALE GENOMIC DNA]</scope>
    <source>
        <strain evidence="11">DSM 24913</strain>
    </source>
</reference>
<dbReference type="GO" id="GO:0015628">
    <property type="term" value="P:protein secretion by the type II secretion system"/>
    <property type="evidence" value="ECO:0007669"/>
    <property type="project" value="TreeGrafter"/>
</dbReference>
<evidence type="ECO:0000256" key="4">
    <source>
        <dbReference type="ARBA" id="ARBA00022519"/>
    </source>
</evidence>
<evidence type="ECO:0000313" key="11">
    <source>
        <dbReference type="Proteomes" id="UP000185639"/>
    </source>
</evidence>
<feature type="transmembrane region" description="Helical" evidence="8">
    <location>
        <begin position="170"/>
        <end position="192"/>
    </location>
</feature>
<feature type="domain" description="Type II secretion system protein GspF" evidence="9">
    <location>
        <begin position="70"/>
        <end position="193"/>
    </location>
</feature>
<dbReference type="AlphaFoldDB" id="A0A1N7NSW3"/>
<dbReference type="GO" id="GO:0005886">
    <property type="term" value="C:plasma membrane"/>
    <property type="evidence" value="ECO:0007669"/>
    <property type="project" value="UniProtKB-SubCell"/>
</dbReference>
<dbReference type="EMBL" id="FTOH01000007">
    <property type="protein sequence ID" value="SIT01407.1"/>
    <property type="molecule type" value="Genomic_DNA"/>
</dbReference>
<feature type="transmembrane region" description="Helical" evidence="8">
    <location>
        <begin position="223"/>
        <end position="242"/>
    </location>
</feature>
<comment type="subcellular location">
    <subcellularLocation>
        <location evidence="1">Cell inner membrane</location>
        <topology evidence="1">Multi-pass membrane protein</topology>
    </subcellularLocation>
</comment>
<dbReference type="InterPro" id="IPR018076">
    <property type="entry name" value="T2SS_GspF_dom"/>
</dbReference>
<evidence type="ECO:0000259" key="9">
    <source>
        <dbReference type="Pfam" id="PF00482"/>
    </source>
</evidence>
<dbReference type="Gene3D" id="1.20.81.30">
    <property type="entry name" value="Type II secretion system (T2SS), domain F"/>
    <property type="match status" value="2"/>
</dbReference>
<dbReference type="PANTHER" id="PTHR30012:SF4">
    <property type="entry name" value="MSHA BIOGENESIS PROTEIN MSHG"/>
    <property type="match status" value="1"/>
</dbReference>
<evidence type="ECO:0000313" key="10">
    <source>
        <dbReference type="EMBL" id="SIT01407.1"/>
    </source>
</evidence>
<proteinExistence type="inferred from homology"/>
<dbReference type="FunFam" id="1.20.81.30:FF:000001">
    <property type="entry name" value="Type II secretion system protein F"/>
    <property type="match status" value="2"/>
</dbReference>